<gene>
    <name evidence="8" type="ORF">THAOC_31337</name>
</gene>
<dbReference type="EMBL" id="AGNL01044462">
    <property type="protein sequence ID" value="EJK49754.1"/>
    <property type="molecule type" value="Genomic_DNA"/>
</dbReference>
<dbReference type="eggNOG" id="ENOG502RVTR">
    <property type="taxonomic scope" value="Eukaryota"/>
</dbReference>
<keyword evidence="1" id="KW-0245">EGF-like domain</keyword>
<keyword evidence="5" id="KW-0812">Transmembrane</keyword>
<organism evidence="8 9">
    <name type="scientific">Thalassiosira oceanica</name>
    <name type="common">Marine diatom</name>
    <dbReference type="NCBI Taxonomy" id="159749"/>
    <lineage>
        <taxon>Eukaryota</taxon>
        <taxon>Sar</taxon>
        <taxon>Stramenopiles</taxon>
        <taxon>Ochrophyta</taxon>
        <taxon>Bacillariophyta</taxon>
        <taxon>Coscinodiscophyceae</taxon>
        <taxon>Thalassiosirophycidae</taxon>
        <taxon>Thalassiosirales</taxon>
        <taxon>Thalassiosiraceae</taxon>
        <taxon>Thalassiosira</taxon>
    </lineage>
</organism>
<keyword evidence="5" id="KW-0472">Membrane</keyword>
<dbReference type="PANTHER" id="PTHR24049">
    <property type="entry name" value="CRUMBS FAMILY MEMBER"/>
    <property type="match status" value="1"/>
</dbReference>
<dbReference type="AlphaFoldDB" id="K0RBX4"/>
<feature type="domain" description="EGF-like" evidence="6 7">
    <location>
        <begin position="52"/>
        <end position="63"/>
    </location>
</feature>
<reference evidence="8 9" key="1">
    <citation type="journal article" date="2012" name="Genome Biol.">
        <title>Genome and low-iron response of an oceanic diatom adapted to chronic iron limitation.</title>
        <authorList>
            <person name="Lommer M."/>
            <person name="Specht M."/>
            <person name="Roy A.S."/>
            <person name="Kraemer L."/>
            <person name="Andreson R."/>
            <person name="Gutowska M.A."/>
            <person name="Wolf J."/>
            <person name="Bergner S.V."/>
            <person name="Schilhabel M.B."/>
            <person name="Klostermeier U.C."/>
            <person name="Beiko R.G."/>
            <person name="Rosenstiel P."/>
            <person name="Hippler M."/>
            <person name="Laroche J."/>
        </authorList>
    </citation>
    <scope>NUCLEOTIDE SEQUENCE [LARGE SCALE GENOMIC DNA]</scope>
    <source>
        <strain evidence="8 9">CCMP1005</strain>
    </source>
</reference>
<dbReference type="Gene3D" id="2.10.25.10">
    <property type="entry name" value="Laminin"/>
    <property type="match status" value="2"/>
</dbReference>
<accession>K0RBX4</accession>
<dbReference type="OMA" id="NRSFCTN"/>
<evidence type="ECO:0000256" key="4">
    <source>
        <dbReference type="SAM" id="MobiDB-lite"/>
    </source>
</evidence>
<name>K0RBX4_THAOC</name>
<evidence type="ECO:0000256" key="5">
    <source>
        <dbReference type="SAM" id="Phobius"/>
    </source>
</evidence>
<evidence type="ECO:0000256" key="1">
    <source>
        <dbReference type="ARBA" id="ARBA00022536"/>
    </source>
</evidence>
<dbReference type="PROSITE" id="PS00022">
    <property type="entry name" value="EGF_1"/>
    <property type="match status" value="1"/>
</dbReference>
<keyword evidence="3" id="KW-1015">Disulfide bond</keyword>
<dbReference type="SMART" id="SM00181">
    <property type="entry name" value="EGF"/>
    <property type="match status" value="3"/>
</dbReference>
<dbReference type="InterPro" id="IPR000742">
    <property type="entry name" value="EGF"/>
</dbReference>
<dbReference type="PROSITE" id="PS01186">
    <property type="entry name" value="EGF_2"/>
    <property type="match status" value="1"/>
</dbReference>
<feature type="transmembrane region" description="Helical" evidence="5">
    <location>
        <begin position="330"/>
        <end position="351"/>
    </location>
</feature>
<proteinExistence type="predicted"/>
<comment type="caution">
    <text evidence="8">The sequence shown here is derived from an EMBL/GenBank/DDBJ whole genome shotgun (WGS) entry which is preliminary data.</text>
</comment>
<evidence type="ECO:0000256" key="3">
    <source>
        <dbReference type="ARBA" id="ARBA00023157"/>
    </source>
</evidence>
<keyword evidence="5" id="KW-1133">Transmembrane helix</keyword>
<evidence type="ECO:0000259" key="7">
    <source>
        <dbReference type="PROSITE" id="PS01186"/>
    </source>
</evidence>
<evidence type="ECO:0000256" key="2">
    <source>
        <dbReference type="ARBA" id="ARBA00022737"/>
    </source>
</evidence>
<feature type="region of interest" description="Disordered" evidence="4">
    <location>
        <begin position="437"/>
        <end position="465"/>
    </location>
</feature>
<feature type="region of interest" description="Disordered" evidence="4">
    <location>
        <begin position="191"/>
        <end position="226"/>
    </location>
</feature>
<dbReference type="OrthoDB" id="47399at2759"/>
<dbReference type="InterPro" id="IPR051022">
    <property type="entry name" value="Notch_Cell-Fate_Det"/>
</dbReference>
<sequence length="465" mass="50785">MTVEINPAFEVGHLGRARCQLDCQNGGYCNFVTRSPDKQLQLFARGSLLEHCVCRPGFAGIACETRVESCSYPDLICHSNGTPCSQRDSDGSWVCDCSVAATVSHFARSMCQSPQTSYCGQGDVANRSFCTNGGICKANLSHSVRTMKEGAEKEDETNENEMLSTHNGCHCPPEFEGPHCEYLRDTTISSKHVHEKDSASAPQKNPHPGTSTDEESKQDLPSEPELGQENDNIIEAAPQAPVTIQQASTKKHNSHTVAPESVAPVASEIKVVLEEEDTKRESLIPVQDKAIKYPASAPGADPVSPPALHSVQATSISSLGSMPSNNNGGFSIPGSLGGFALVIVAIAVITLRAKRQKLRKEMLDRDTYKDETPIHLHMFGELERIAGTDDVGYEDEEDLHSVSECSLEEVELELDDTNKNLSNEYRQYLTHIRDGGYQDYEDGNSDPILHFRGSSSSDEIDRQIT</sequence>
<dbReference type="Proteomes" id="UP000266841">
    <property type="component" value="Unassembled WGS sequence"/>
</dbReference>
<evidence type="ECO:0000259" key="6">
    <source>
        <dbReference type="PROSITE" id="PS00022"/>
    </source>
</evidence>
<keyword evidence="9" id="KW-1185">Reference proteome</keyword>
<feature type="compositionally biased region" description="Polar residues" evidence="4">
    <location>
        <begin position="200"/>
        <end position="211"/>
    </location>
</feature>
<evidence type="ECO:0000313" key="9">
    <source>
        <dbReference type="Proteomes" id="UP000266841"/>
    </source>
</evidence>
<keyword evidence="2" id="KW-0677">Repeat</keyword>
<evidence type="ECO:0000313" key="8">
    <source>
        <dbReference type="EMBL" id="EJK49754.1"/>
    </source>
</evidence>
<protein>
    <recommendedName>
        <fullName evidence="6 7">EGF-like domain-containing protein</fullName>
    </recommendedName>
</protein>